<evidence type="ECO:0000259" key="14">
    <source>
        <dbReference type="Pfam" id="PF01292"/>
    </source>
</evidence>
<evidence type="ECO:0000256" key="3">
    <source>
        <dbReference type="ARBA" id="ARBA00022448"/>
    </source>
</evidence>
<dbReference type="GO" id="GO:0020037">
    <property type="term" value="F:heme binding"/>
    <property type="evidence" value="ECO:0007669"/>
    <property type="project" value="TreeGrafter"/>
</dbReference>
<evidence type="ECO:0000256" key="13">
    <source>
        <dbReference type="SAM" id="Phobius"/>
    </source>
</evidence>
<accession>A0A3S0G281</accession>
<keyword evidence="4" id="KW-1003">Cell membrane</keyword>
<evidence type="ECO:0000256" key="8">
    <source>
        <dbReference type="ARBA" id="ARBA00022982"/>
    </source>
</evidence>
<feature type="transmembrane region" description="Helical" evidence="13">
    <location>
        <begin position="93"/>
        <end position="115"/>
    </location>
</feature>
<dbReference type="PANTHER" id="PTHR30529:SF1">
    <property type="entry name" value="CYTOCHROME B561 HOMOLOG 2"/>
    <property type="match status" value="1"/>
</dbReference>
<dbReference type="Proteomes" id="UP000278398">
    <property type="component" value="Unassembled WGS sequence"/>
</dbReference>
<comment type="cofactor">
    <cofactor evidence="1">
        <name>heme b</name>
        <dbReference type="ChEBI" id="CHEBI:60344"/>
    </cofactor>
</comment>
<evidence type="ECO:0000256" key="2">
    <source>
        <dbReference type="ARBA" id="ARBA00004651"/>
    </source>
</evidence>
<dbReference type="GO" id="GO:0046872">
    <property type="term" value="F:metal ion binding"/>
    <property type="evidence" value="ECO:0007669"/>
    <property type="project" value="UniProtKB-KW"/>
</dbReference>
<keyword evidence="3" id="KW-0813">Transport</keyword>
<dbReference type="GO" id="GO:0009055">
    <property type="term" value="F:electron transfer activity"/>
    <property type="evidence" value="ECO:0007669"/>
    <property type="project" value="InterPro"/>
</dbReference>
<comment type="caution">
    <text evidence="15">The sequence shown here is derived from an EMBL/GenBank/DDBJ whole genome shotgun (WGS) entry which is preliminary data.</text>
</comment>
<comment type="subcellular location">
    <subcellularLocation>
        <location evidence="2">Cell membrane</location>
        <topology evidence="2">Multi-pass membrane protein</topology>
    </subcellularLocation>
</comment>
<evidence type="ECO:0000313" key="15">
    <source>
        <dbReference type="EMBL" id="RST82135.1"/>
    </source>
</evidence>
<evidence type="ECO:0000256" key="9">
    <source>
        <dbReference type="ARBA" id="ARBA00022989"/>
    </source>
</evidence>
<dbReference type="GO" id="GO:0005886">
    <property type="term" value="C:plasma membrane"/>
    <property type="evidence" value="ECO:0007669"/>
    <property type="project" value="UniProtKB-SubCell"/>
</dbReference>
<evidence type="ECO:0000256" key="4">
    <source>
        <dbReference type="ARBA" id="ARBA00022475"/>
    </source>
</evidence>
<dbReference type="Pfam" id="PF01292">
    <property type="entry name" value="Ni_hydr_CYTB"/>
    <property type="match status" value="1"/>
</dbReference>
<keyword evidence="7" id="KW-0479">Metal-binding</keyword>
<keyword evidence="8" id="KW-0249">Electron transport</keyword>
<organism evidence="15 16">
    <name type="scientific">Aquibium carbonis</name>
    <dbReference type="NCBI Taxonomy" id="2495581"/>
    <lineage>
        <taxon>Bacteria</taxon>
        <taxon>Pseudomonadati</taxon>
        <taxon>Pseudomonadota</taxon>
        <taxon>Alphaproteobacteria</taxon>
        <taxon>Hyphomicrobiales</taxon>
        <taxon>Phyllobacteriaceae</taxon>
        <taxon>Aquibium</taxon>
    </lineage>
</organism>
<keyword evidence="5" id="KW-0349">Heme</keyword>
<evidence type="ECO:0000256" key="5">
    <source>
        <dbReference type="ARBA" id="ARBA00022617"/>
    </source>
</evidence>
<evidence type="ECO:0000256" key="1">
    <source>
        <dbReference type="ARBA" id="ARBA00001970"/>
    </source>
</evidence>
<feature type="domain" description="Cytochrome b561 bacterial/Ni-hydrogenase" evidence="14">
    <location>
        <begin position="8"/>
        <end position="158"/>
    </location>
</feature>
<keyword evidence="6 13" id="KW-0812">Transmembrane</keyword>
<dbReference type="EMBL" id="RWKW01000118">
    <property type="protein sequence ID" value="RST82135.1"/>
    <property type="molecule type" value="Genomic_DNA"/>
</dbReference>
<protein>
    <submittedName>
        <fullName evidence="15">Cytochrome B</fullName>
    </submittedName>
</protein>
<dbReference type="SUPFAM" id="SSF81342">
    <property type="entry name" value="Transmembrane di-heme cytochromes"/>
    <property type="match status" value="1"/>
</dbReference>
<keyword evidence="10" id="KW-0408">Iron</keyword>
<keyword evidence="16" id="KW-1185">Reference proteome</keyword>
<name>A0A3S0G281_9HYPH</name>
<dbReference type="InterPro" id="IPR052168">
    <property type="entry name" value="Cytochrome_b561_oxidase"/>
</dbReference>
<feature type="transmembrane region" description="Helical" evidence="13">
    <location>
        <begin position="12"/>
        <end position="34"/>
    </location>
</feature>
<dbReference type="AlphaFoldDB" id="A0A3S0G281"/>
<dbReference type="InterPro" id="IPR011577">
    <property type="entry name" value="Cyt_b561_bac/Ni-Hgenase"/>
</dbReference>
<dbReference type="GO" id="GO:0022904">
    <property type="term" value="P:respiratory electron transport chain"/>
    <property type="evidence" value="ECO:0007669"/>
    <property type="project" value="InterPro"/>
</dbReference>
<dbReference type="InterPro" id="IPR016174">
    <property type="entry name" value="Di-haem_cyt_TM"/>
</dbReference>
<feature type="transmembrane region" description="Helical" evidence="13">
    <location>
        <begin position="127"/>
        <end position="147"/>
    </location>
</feature>
<dbReference type="OrthoDB" id="8156287at2"/>
<reference evidence="15 16" key="1">
    <citation type="submission" date="2018-12" db="EMBL/GenBank/DDBJ databases">
        <title>Mesorhizobium carbonis sp. nov., isolated from coal mine water.</title>
        <authorList>
            <person name="Xin W."/>
            <person name="Xu Z."/>
            <person name="Xiang F."/>
            <person name="Zhang J."/>
            <person name="Xi L."/>
            <person name="Liu J."/>
        </authorList>
    </citation>
    <scope>NUCLEOTIDE SEQUENCE [LARGE SCALE GENOMIC DNA]</scope>
    <source>
        <strain evidence="15 16">B2.3</strain>
    </source>
</reference>
<evidence type="ECO:0000313" key="16">
    <source>
        <dbReference type="Proteomes" id="UP000278398"/>
    </source>
</evidence>
<feature type="transmembrane region" description="Helical" evidence="13">
    <location>
        <begin position="54"/>
        <end position="72"/>
    </location>
</feature>
<evidence type="ECO:0000256" key="11">
    <source>
        <dbReference type="ARBA" id="ARBA00023136"/>
    </source>
</evidence>
<dbReference type="Gene3D" id="1.20.950.20">
    <property type="entry name" value="Transmembrane di-heme cytochromes, Chain C"/>
    <property type="match status" value="1"/>
</dbReference>
<evidence type="ECO:0000256" key="12">
    <source>
        <dbReference type="ARBA" id="ARBA00037975"/>
    </source>
</evidence>
<comment type="similarity">
    <text evidence="12">Belongs to the cytochrome b561 family.</text>
</comment>
<evidence type="ECO:0000256" key="7">
    <source>
        <dbReference type="ARBA" id="ARBA00022723"/>
    </source>
</evidence>
<proteinExistence type="inferred from homology"/>
<keyword evidence="9 13" id="KW-1133">Transmembrane helix</keyword>
<keyword evidence="11 13" id="KW-0472">Membrane</keyword>
<evidence type="ECO:0000256" key="6">
    <source>
        <dbReference type="ARBA" id="ARBA00022692"/>
    </source>
</evidence>
<dbReference type="PANTHER" id="PTHR30529">
    <property type="entry name" value="CYTOCHROME B561"/>
    <property type="match status" value="1"/>
</dbReference>
<evidence type="ECO:0000256" key="10">
    <source>
        <dbReference type="ARBA" id="ARBA00023004"/>
    </source>
</evidence>
<sequence length="174" mass="19010">MESSTMSRYSNIQIALHWAVAGMIVVQWATSGAIPRTHDPLLPATKTDMFLHMVHNYNGMAIALLVLLRVGLRLSNRRVASRRPANRVEAAAVVVHYGIYACLAAQAGTGFLASYLWSPAAEVHKMIWNVTLSLAAIHLAAALGHAVRRDGVLSRMLPSRRSAEGYRRTGPDRG</sequence>
<gene>
    <name evidence="15" type="ORF">EJC49_23605</name>
</gene>